<name>A0ACC0DB01_9PEZI</name>
<organism evidence="1 2">
    <name type="scientific">Hypoxylon rubiginosum</name>
    <dbReference type="NCBI Taxonomy" id="110542"/>
    <lineage>
        <taxon>Eukaryota</taxon>
        <taxon>Fungi</taxon>
        <taxon>Dikarya</taxon>
        <taxon>Ascomycota</taxon>
        <taxon>Pezizomycotina</taxon>
        <taxon>Sordariomycetes</taxon>
        <taxon>Xylariomycetidae</taxon>
        <taxon>Xylariales</taxon>
        <taxon>Hypoxylaceae</taxon>
        <taxon>Hypoxylon</taxon>
    </lineage>
</organism>
<evidence type="ECO:0000313" key="2">
    <source>
        <dbReference type="Proteomes" id="UP001497680"/>
    </source>
</evidence>
<accession>A0ACC0DB01</accession>
<proteinExistence type="predicted"/>
<gene>
    <name evidence="1" type="ORF">F4821DRAFT_230165</name>
</gene>
<keyword evidence="2" id="KW-1185">Reference proteome</keyword>
<comment type="caution">
    <text evidence="1">The sequence shown here is derived from an EMBL/GenBank/DDBJ whole genome shotgun (WGS) entry which is preliminary data.</text>
</comment>
<dbReference type="Proteomes" id="UP001497680">
    <property type="component" value="Unassembled WGS sequence"/>
</dbReference>
<evidence type="ECO:0000313" key="1">
    <source>
        <dbReference type="EMBL" id="KAI6089910.1"/>
    </source>
</evidence>
<dbReference type="EMBL" id="MU394293">
    <property type="protein sequence ID" value="KAI6089910.1"/>
    <property type="molecule type" value="Genomic_DNA"/>
</dbReference>
<sequence>MEVEMSSETPRAPNARPSGAPGWVAIPAPLARLFKKFPLLTYPPNELPARSPSARDVATLYVFISNEDALRGLPSFNPSCLKWQAFLKLSGIDFRVVSSNNHASPSGALPFLIPPSSANAPSVCTPIASNKLEDYAAQHGTSNVPAAPDFKQETYESFLSYQIRNAWLYALYLSRPNSALLSQLYITPVSASRVVRTTILYQLRHAAETEILKSMGVPAVNSDALYRGAKEAFGALSAVLGSGDWFFGDASPSLFDATVFSYTHLLLDDSLAWEDRALTDIVKRFPNLVQHRDRILQICWGSKT</sequence>
<protein>
    <submittedName>
        <fullName evidence="1">Uncharacterized protein</fullName>
    </submittedName>
</protein>
<reference evidence="1 2" key="1">
    <citation type="journal article" date="2022" name="New Phytol.">
        <title>Ecological generalism drives hyperdiversity of secondary metabolite gene clusters in xylarialean endophytes.</title>
        <authorList>
            <person name="Franco M.E.E."/>
            <person name="Wisecaver J.H."/>
            <person name="Arnold A.E."/>
            <person name="Ju Y.M."/>
            <person name="Slot J.C."/>
            <person name="Ahrendt S."/>
            <person name="Moore L.P."/>
            <person name="Eastman K.E."/>
            <person name="Scott K."/>
            <person name="Konkel Z."/>
            <person name="Mondo S.J."/>
            <person name="Kuo A."/>
            <person name="Hayes R.D."/>
            <person name="Haridas S."/>
            <person name="Andreopoulos B."/>
            <person name="Riley R."/>
            <person name="LaButti K."/>
            <person name="Pangilinan J."/>
            <person name="Lipzen A."/>
            <person name="Amirebrahimi M."/>
            <person name="Yan J."/>
            <person name="Adam C."/>
            <person name="Keymanesh K."/>
            <person name="Ng V."/>
            <person name="Louie K."/>
            <person name="Northen T."/>
            <person name="Drula E."/>
            <person name="Henrissat B."/>
            <person name="Hsieh H.M."/>
            <person name="Youens-Clark K."/>
            <person name="Lutzoni F."/>
            <person name="Miadlikowska J."/>
            <person name="Eastwood D.C."/>
            <person name="Hamelin R.C."/>
            <person name="Grigoriev I.V."/>
            <person name="U'Ren J.M."/>
        </authorList>
    </citation>
    <scope>NUCLEOTIDE SEQUENCE [LARGE SCALE GENOMIC DNA]</scope>
    <source>
        <strain evidence="1 2">ER1909</strain>
    </source>
</reference>